<dbReference type="RefSeq" id="XP_038838072.1">
    <property type="nucleotide sequence ID" value="XM_038982144.1"/>
</dbReference>
<feature type="coiled-coil region" evidence="2">
    <location>
        <begin position="6"/>
        <end position="47"/>
    </location>
</feature>
<accession>A0A8U0Q8R4</accession>
<feature type="region of interest" description="Disordered" evidence="3">
    <location>
        <begin position="259"/>
        <end position="322"/>
    </location>
</feature>
<feature type="domain" description="Rootletin-like coiled-coil" evidence="4">
    <location>
        <begin position="67"/>
        <end position="244"/>
    </location>
</feature>
<sequence>MESALLDGWKEERAELRAEVSRLQNELAESHAEREELESRAQALTDRLSQSLDPSLCVPLRLDSELRRKMRDGREREARQALLIHKLQNKVLEYRDRCQGLEYQVKTEERELLKRERRIRNEHSDSLESALIRLEEEQQRSVGLADLNSLLRGQLSQSGQVNEALREDLCKLTTDWSKAVEEAGLREMEWQKDNERLTGHVDRGQGHLMSIWGDVVTLRRHCHTMKTATDRDLWELRAEFSRLSSSLLSHCGSVVSLSLRPSDPTTNLPPAPRSASAPPHSSTLGSPPLSSTLGPLSLQDLDHDHKERGREREEREKERERELTELRALYEAETLHLNNRISELSRTIQDQKIEGLEEERKMERGVALEKKEEREKERQTNTERTLECVYQAVLKLVRLTTQIRIYRSVRPF</sequence>
<evidence type="ECO:0000313" key="6">
    <source>
        <dbReference type="RefSeq" id="XP_038838072.1"/>
    </source>
</evidence>
<reference evidence="6" key="1">
    <citation type="submission" date="2025-08" db="UniProtKB">
        <authorList>
            <consortium name="RefSeq"/>
        </authorList>
    </citation>
    <scope>IDENTIFICATION</scope>
    <source>
        <tissue evidence="6">White muscle</tissue>
    </source>
</reference>
<dbReference type="KEGG" id="snh:120035379"/>
<organism evidence="5 6">
    <name type="scientific">Salvelinus namaycush</name>
    <name type="common">Lake trout</name>
    <name type="synonym">Salmo namaycush</name>
    <dbReference type="NCBI Taxonomy" id="8040"/>
    <lineage>
        <taxon>Eukaryota</taxon>
        <taxon>Metazoa</taxon>
        <taxon>Chordata</taxon>
        <taxon>Craniata</taxon>
        <taxon>Vertebrata</taxon>
        <taxon>Euteleostomi</taxon>
        <taxon>Actinopterygii</taxon>
        <taxon>Neopterygii</taxon>
        <taxon>Teleostei</taxon>
        <taxon>Protacanthopterygii</taxon>
        <taxon>Salmoniformes</taxon>
        <taxon>Salmonidae</taxon>
        <taxon>Salmoninae</taxon>
        <taxon>Salvelinus</taxon>
    </lineage>
</organism>
<keyword evidence="1 2" id="KW-0175">Coiled coil</keyword>
<feature type="compositionally biased region" description="Low complexity" evidence="3">
    <location>
        <begin position="273"/>
        <end position="298"/>
    </location>
</feature>
<dbReference type="InterPro" id="IPR055167">
    <property type="entry name" value="Rootletin-like_CC"/>
</dbReference>
<evidence type="ECO:0000256" key="3">
    <source>
        <dbReference type="SAM" id="MobiDB-lite"/>
    </source>
</evidence>
<gene>
    <name evidence="6" type="primary">LOC120035379</name>
</gene>
<dbReference type="Pfam" id="PF15035">
    <property type="entry name" value="Rootletin"/>
    <property type="match status" value="1"/>
</dbReference>
<feature type="coiled-coil region" evidence="2">
    <location>
        <begin position="84"/>
        <end position="140"/>
    </location>
</feature>
<name>A0A8U0Q8R4_SALNM</name>
<protein>
    <submittedName>
        <fullName evidence="6">Rootletin-like</fullName>
    </submittedName>
</protein>
<evidence type="ECO:0000256" key="2">
    <source>
        <dbReference type="SAM" id="Coils"/>
    </source>
</evidence>
<dbReference type="AlphaFoldDB" id="A0A8U0Q8R4"/>
<proteinExistence type="predicted"/>
<evidence type="ECO:0000313" key="5">
    <source>
        <dbReference type="Proteomes" id="UP000808372"/>
    </source>
</evidence>
<evidence type="ECO:0000259" key="4">
    <source>
        <dbReference type="Pfam" id="PF15035"/>
    </source>
</evidence>
<dbReference type="Proteomes" id="UP000808372">
    <property type="component" value="Unplaced"/>
</dbReference>
<evidence type="ECO:0000256" key="1">
    <source>
        <dbReference type="ARBA" id="ARBA00023054"/>
    </source>
</evidence>
<feature type="compositionally biased region" description="Basic and acidic residues" evidence="3">
    <location>
        <begin position="300"/>
        <end position="322"/>
    </location>
</feature>
<dbReference type="GeneID" id="120035379"/>
<keyword evidence="5" id="KW-1185">Reference proteome</keyword>